<name>A0A117MCA9_9EURY</name>
<proteinExistence type="predicted"/>
<dbReference type="EMBL" id="LGHB01000018">
    <property type="protein sequence ID" value="KUK96192.1"/>
    <property type="molecule type" value="Genomic_DNA"/>
</dbReference>
<protein>
    <recommendedName>
        <fullName evidence="1">Diphthamide synthase domain-containing protein</fullName>
    </recommendedName>
</protein>
<dbReference type="PANTHER" id="PTHR12196:SF2">
    <property type="entry name" value="DIPHTHINE--AMMONIA LIGASE"/>
    <property type="match status" value="1"/>
</dbReference>
<evidence type="ECO:0000259" key="1">
    <source>
        <dbReference type="Pfam" id="PF01902"/>
    </source>
</evidence>
<comment type="caution">
    <text evidence="2">The sequence shown here is derived from an EMBL/GenBank/DDBJ whole genome shotgun (WGS) entry which is preliminary data.</text>
</comment>
<dbReference type="GO" id="GO:0017178">
    <property type="term" value="F:diphthine-ammonia ligase activity"/>
    <property type="evidence" value="ECO:0007669"/>
    <property type="project" value="TreeGrafter"/>
</dbReference>
<sequence length="204" mass="22849">MRVAILFSGNAASVYCHHLIREAGLDVAYLVTARAHLPSRMKQSLDPDLTRLSARSLEIPLMEFVADEVDTSPLIEALAGLEIDGLCDGAIRSNHRRNRLVEVCQKLKIQLLLPLWHKDPAEILTNMIEEGFVIMIKLKSDRLDGGWHSRVLDGENRDEFIQVCDENGIDPMGESKEFDPIVLAGPSMRDRMKVSPSLLPRQSP</sequence>
<dbReference type="Pfam" id="PF01902">
    <property type="entry name" value="Diphthami_syn_2"/>
    <property type="match status" value="1"/>
</dbReference>
<accession>A0A117MCA9</accession>
<dbReference type="SUPFAM" id="SSF52402">
    <property type="entry name" value="Adenine nucleotide alpha hydrolases-like"/>
    <property type="match status" value="1"/>
</dbReference>
<dbReference type="PANTHER" id="PTHR12196">
    <property type="entry name" value="DOMAIN OF UNKNOWN FUNCTION 71 DUF71 -CONTAINING PROTEIN"/>
    <property type="match status" value="1"/>
</dbReference>
<dbReference type="InterPro" id="IPR014729">
    <property type="entry name" value="Rossmann-like_a/b/a_fold"/>
</dbReference>
<dbReference type="AlphaFoldDB" id="A0A117MCA9"/>
<feature type="domain" description="Diphthamide synthase" evidence="1">
    <location>
        <begin position="1"/>
        <end position="195"/>
    </location>
</feature>
<dbReference type="GO" id="GO:0017183">
    <property type="term" value="P:protein histidyl modification to diphthamide"/>
    <property type="evidence" value="ECO:0007669"/>
    <property type="project" value="TreeGrafter"/>
</dbReference>
<dbReference type="Gene3D" id="3.90.1490.10">
    <property type="entry name" value="putative n-type atp pyrophosphatase, domain 2"/>
    <property type="match status" value="1"/>
</dbReference>
<dbReference type="Proteomes" id="UP000053961">
    <property type="component" value="Unassembled WGS sequence"/>
</dbReference>
<evidence type="ECO:0000313" key="3">
    <source>
        <dbReference type="Proteomes" id="UP000053961"/>
    </source>
</evidence>
<dbReference type="Gene3D" id="3.40.50.620">
    <property type="entry name" value="HUPs"/>
    <property type="match status" value="1"/>
</dbReference>
<organism evidence="2 3">
    <name type="scientific">Methanothrix harundinacea</name>
    <dbReference type="NCBI Taxonomy" id="301375"/>
    <lineage>
        <taxon>Archaea</taxon>
        <taxon>Methanobacteriati</taxon>
        <taxon>Methanobacteriota</taxon>
        <taxon>Stenosarchaea group</taxon>
        <taxon>Methanomicrobia</taxon>
        <taxon>Methanotrichales</taxon>
        <taxon>Methanotrichaceae</taxon>
        <taxon>Methanothrix</taxon>
    </lineage>
</organism>
<gene>
    <name evidence="2" type="ORF">XE07_1304</name>
</gene>
<dbReference type="InterPro" id="IPR030662">
    <property type="entry name" value="DPH6/MJ0570"/>
</dbReference>
<reference evidence="3" key="1">
    <citation type="journal article" date="2015" name="MBio">
        <title>Genome-Resolved Metagenomic Analysis Reveals Roles for Candidate Phyla and Other Microbial Community Members in Biogeochemical Transformations in Oil Reservoirs.</title>
        <authorList>
            <person name="Hu P."/>
            <person name="Tom L."/>
            <person name="Singh A."/>
            <person name="Thomas B.C."/>
            <person name="Baker B.J."/>
            <person name="Piceno Y.M."/>
            <person name="Andersen G.L."/>
            <person name="Banfield J.F."/>
        </authorList>
    </citation>
    <scope>NUCLEOTIDE SEQUENCE [LARGE SCALE GENOMIC DNA]</scope>
</reference>
<dbReference type="InterPro" id="IPR002761">
    <property type="entry name" value="Diphthami_syn_dom"/>
</dbReference>
<dbReference type="PATRIC" id="fig|301375.6.peg.243"/>
<evidence type="ECO:0000313" key="2">
    <source>
        <dbReference type="EMBL" id="KUK96192.1"/>
    </source>
</evidence>